<dbReference type="Gene3D" id="3.40.390.10">
    <property type="entry name" value="Collagenase (Catalytic Domain)"/>
    <property type="match status" value="1"/>
</dbReference>
<dbReference type="InterPro" id="IPR007110">
    <property type="entry name" value="Ig-like_dom"/>
</dbReference>
<dbReference type="eggNOG" id="COG5549">
    <property type="taxonomic scope" value="Bacteria"/>
</dbReference>
<dbReference type="PROSITE" id="PS50835">
    <property type="entry name" value="IG_LIKE"/>
    <property type="match status" value="1"/>
</dbReference>
<feature type="region of interest" description="Disordered" evidence="6">
    <location>
        <begin position="301"/>
        <end position="323"/>
    </location>
</feature>
<keyword evidence="9" id="KW-1185">Reference proteome</keyword>
<dbReference type="InterPro" id="IPR036179">
    <property type="entry name" value="Ig-like_dom_sf"/>
</dbReference>
<reference evidence="8 9" key="1">
    <citation type="journal article" date="2011" name="J. Bacteriol.">
        <title>Genome sequence of the verrucomicrobium Opitutus terrae PB90-1, an abundant inhabitant of rice paddy soil ecosystems.</title>
        <authorList>
            <person name="van Passel M.W."/>
            <person name="Kant R."/>
            <person name="Palva A."/>
            <person name="Copeland A."/>
            <person name="Lucas S."/>
            <person name="Lapidus A."/>
            <person name="Glavina del Rio T."/>
            <person name="Pitluck S."/>
            <person name="Goltsman E."/>
            <person name="Clum A."/>
            <person name="Sun H."/>
            <person name="Schmutz J."/>
            <person name="Larimer F.W."/>
            <person name="Land M.L."/>
            <person name="Hauser L."/>
            <person name="Kyrpides N."/>
            <person name="Mikhailova N."/>
            <person name="Richardson P.P."/>
            <person name="Janssen P.H."/>
            <person name="de Vos W.M."/>
            <person name="Smidt H."/>
        </authorList>
    </citation>
    <scope>NUCLEOTIDE SEQUENCE [LARGE SCALE GENOMIC DNA]</scope>
    <source>
        <strain evidence="9">DSM 11246 / JCM 15787 / PB90-1</strain>
    </source>
</reference>
<dbReference type="HOGENOM" id="CLU_386773_0_0_0"/>
<dbReference type="Gene3D" id="2.60.40.10">
    <property type="entry name" value="Immunoglobulins"/>
    <property type="match status" value="1"/>
</dbReference>
<keyword evidence="1" id="KW-0645">Protease</keyword>
<evidence type="ECO:0000256" key="2">
    <source>
        <dbReference type="ARBA" id="ARBA00022723"/>
    </source>
</evidence>
<evidence type="ECO:0000256" key="5">
    <source>
        <dbReference type="ARBA" id="ARBA00023049"/>
    </source>
</evidence>
<proteinExistence type="predicted"/>
<dbReference type="Pfam" id="PF00413">
    <property type="entry name" value="Peptidase_M10"/>
    <property type="match status" value="1"/>
</dbReference>
<dbReference type="STRING" id="452637.Oter_4612"/>
<dbReference type="SMART" id="SM00408">
    <property type="entry name" value="IGc2"/>
    <property type="match status" value="1"/>
</dbReference>
<dbReference type="InterPro" id="IPR021190">
    <property type="entry name" value="Pept_M10A"/>
</dbReference>
<gene>
    <name evidence="8" type="ordered locus">Oter_4612</name>
</gene>
<dbReference type="PRINTS" id="PR00138">
    <property type="entry name" value="MATRIXIN"/>
</dbReference>
<protein>
    <submittedName>
        <fullName evidence="8">Immunoglobulin I-set domain protein</fullName>
    </submittedName>
</protein>
<dbReference type="Pfam" id="PF13927">
    <property type="entry name" value="Ig_3"/>
    <property type="match status" value="1"/>
</dbReference>
<dbReference type="OrthoDB" id="252952at2"/>
<evidence type="ECO:0000259" key="7">
    <source>
        <dbReference type="PROSITE" id="PS50835"/>
    </source>
</evidence>
<dbReference type="GO" id="GO:0006508">
    <property type="term" value="P:proteolysis"/>
    <property type="evidence" value="ECO:0007669"/>
    <property type="project" value="UniProtKB-KW"/>
</dbReference>
<name>B2A0C9_OPITP</name>
<dbReference type="InterPro" id="IPR024079">
    <property type="entry name" value="MetalloPept_cat_dom_sf"/>
</dbReference>
<dbReference type="PANTHER" id="PTHR10201:SF323">
    <property type="entry name" value="MATRIX METALLOPROTEINASE-21"/>
    <property type="match status" value="1"/>
</dbReference>
<dbReference type="EMBL" id="CP001032">
    <property type="protein sequence ID" value="ACB77883.1"/>
    <property type="molecule type" value="Genomic_DNA"/>
</dbReference>
<sequence>MNANVFARWLRRLVLLAVAGVTVASAFVLYYDDSDLYLIKWYRTPVVMHVALPTTATLSDGSSLLSSVGVAMQTWNAQLGAVQFSAGAAQTPAYTLGNEINEIAIDKDVDGQAFSSGTLALTMIYSYGNDFAETDIVFNNAYTWDSYRGAVRADRQDIRRVAVHELGHVLGLNHPDQANPRQNVTAIMNSHVSSIEAPQSDDVAGVRTLYGTPGVTPVNDRFGEATVIILTNGQRSMTGSNIGASRESGEPGHAGATGIHSVWWNWTAPSNGTLVADTFGSNFDTVLAVYTGTSVTALTPVAANDDEESPEQNSTPQRKRTSKITTAVTGGTIYRIAVDGWGDNDNSIPDGYTGAITLNLRFSATSETAPVITTQPGSGSIAAGGALSLSVAATSEPAPTYQWQRNGVDVAGGTGATLLLNNVQPADAGLYVAVAKNGTLSTASRAAIVGVTTAAKVIGTGEVVGSDILHSNGNVFDQVLVTGAAEAITADWNLNQITRTSYIDIDGDIVQVEFSGPGTLSLVLDAATAPALAEKYNQPGVLYVTGHAGIVITGATENTNVTVFTVGTGTAVNQALFKTGVSYDGLADIAFIAISSTNGKFGGLRAANTTFFAQRGHTGVYAPGVEFTGPVYVGDVSAYDEAQPVLVLGSASDVRVTGGDMLQANGRPVQVSGIAQLRFTPGSDSHGHTLSAQANRAVYQEGGVDVTARIVVNP</sequence>
<dbReference type="InterPro" id="IPR013783">
    <property type="entry name" value="Ig-like_fold"/>
</dbReference>
<keyword evidence="3" id="KW-0378">Hydrolase</keyword>
<evidence type="ECO:0000256" key="1">
    <source>
        <dbReference type="ARBA" id="ARBA00022670"/>
    </source>
</evidence>
<dbReference type="RefSeq" id="WP_012377397.1">
    <property type="nucleotide sequence ID" value="NC_010571.1"/>
</dbReference>
<dbReference type="PANTHER" id="PTHR10201">
    <property type="entry name" value="MATRIX METALLOPROTEINASE"/>
    <property type="match status" value="1"/>
</dbReference>
<evidence type="ECO:0000313" key="8">
    <source>
        <dbReference type="EMBL" id="ACB77883.1"/>
    </source>
</evidence>
<dbReference type="SUPFAM" id="SSF48726">
    <property type="entry name" value="Immunoglobulin"/>
    <property type="match status" value="1"/>
</dbReference>
<dbReference type="InterPro" id="IPR001818">
    <property type="entry name" value="Pept_M10_metallopeptidase"/>
</dbReference>
<dbReference type="InterPro" id="IPR003599">
    <property type="entry name" value="Ig_sub"/>
</dbReference>
<dbReference type="Proteomes" id="UP000007013">
    <property type="component" value="Chromosome"/>
</dbReference>
<evidence type="ECO:0000256" key="4">
    <source>
        <dbReference type="ARBA" id="ARBA00022833"/>
    </source>
</evidence>
<organism evidence="8 9">
    <name type="scientific">Opitutus terrae (strain DSM 11246 / JCM 15787 / PB90-1)</name>
    <dbReference type="NCBI Taxonomy" id="452637"/>
    <lineage>
        <taxon>Bacteria</taxon>
        <taxon>Pseudomonadati</taxon>
        <taxon>Verrucomicrobiota</taxon>
        <taxon>Opitutia</taxon>
        <taxon>Opitutales</taxon>
        <taxon>Opitutaceae</taxon>
        <taxon>Opitutus</taxon>
    </lineage>
</organism>
<keyword evidence="4" id="KW-0862">Zinc</keyword>
<evidence type="ECO:0000313" key="9">
    <source>
        <dbReference type="Proteomes" id="UP000007013"/>
    </source>
</evidence>
<accession>B2A0C9</accession>
<dbReference type="SMART" id="SM00409">
    <property type="entry name" value="IG"/>
    <property type="match status" value="1"/>
</dbReference>
<keyword evidence="5" id="KW-0482">Metalloprotease</keyword>
<dbReference type="GO" id="GO:0004222">
    <property type="term" value="F:metalloendopeptidase activity"/>
    <property type="evidence" value="ECO:0007669"/>
    <property type="project" value="InterPro"/>
</dbReference>
<dbReference type="KEGG" id="ote:Oter_4612"/>
<evidence type="ECO:0000256" key="6">
    <source>
        <dbReference type="SAM" id="MobiDB-lite"/>
    </source>
</evidence>
<keyword evidence="2" id="KW-0479">Metal-binding</keyword>
<dbReference type="InterPro" id="IPR003598">
    <property type="entry name" value="Ig_sub2"/>
</dbReference>
<dbReference type="AlphaFoldDB" id="B2A0C9"/>
<dbReference type="GO" id="GO:0031012">
    <property type="term" value="C:extracellular matrix"/>
    <property type="evidence" value="ECO:0007669"/>
    <property type="project" value="InterPro"/>
</dbReference>
<feature type="domain" description="Ig-like" evidence="7">
    <location>
        <begin position="370"/>
        <end position="449"/>
    </location>
</feature>
<dbReference type="GO" id="GO:0008270">
    <property type="term" value="F:zinc ion binding"/>
    <property type="evidence" value="ECO:0007669"/>
    <property type="project" value="InterPro"/>
</dbReference>
<evidence type="ECO:0000256" key="3">
    <source>
        <dbReference type="ARBA" id="ARBA00022801"/>
    </source>
</evidence>
<dbReference type="SUPFAM" id="SSF55486">
    <property type="entry name" value="Metalloproteases ('zincins'), catalytic domain"/>
    <property type="match status" value="1"/>
</dbReference>